<reference evidence="1 2" key="1">
    <citation type="submission" date="2020-11" db="EMBL/GenBank/DDBJ databases">
        <title>Draft Genome of Enterobacter sp. strain EMC7.</title>
        <authorList>
            <person name="Barman P."/>
            <person name="Sinha S."/>
            <person name="Sen S."/>
            <person name="Chakraborty R."/>
        </authorList>
    </citation>
    <scope>NUCLEOTIDE SEQUENCE [LARGE SCALE GENOMIC DNA]</scope>
    <source>
        <strain evidence="1 2">EMC7</strain>
    </source>
</reference>
<evidence type="ECO:0000313" key="2">
    <source>
        <dbReference type="Proteomes" id="UP000706580"/>
    </source>
</evidence>
<dbReference type="EMBL" id="JADMNK010000009">
    <property type="protein sequence ID" value="MBZ0059280.1"/>
    <property type="molecule type" value="Genomic_DNA"/>
</dbReference>
<keyword evidence="2" id="KW-1185">Reference proteome</keyword>
<dbReference type="Proteomes" id="UP000706580">
    <property type="component" value="Unassembled WGS sequence"/>
</dbReference>
<organism evidence="1 2">
    <name type="scientific">Leclercia barmai</name>
    <dbReference type="NCBI Taxonomy" id="2785629"/>
    <lineage>
        <taxon>Bacteria</taxon>
        <taxon>Pseudomonadati</taxon>
        <taxon>Pseudomonadota</taxon>
        <taxon>Gammaproteobacteria</taxon>
        <taxon>Enterobacterales</taxon>
        <taxon>Enterobacteriaceae</taxon>
        <taxon>Leclercia</taxon>
    </lineage>
</organism>
<evidence type="ECO:0000313" key="1">
    <source>
        <dbReference type="EMBL" id="MBZ0059280.1"/>
    </source>
</evidence>
<protein>
    <submittedName>
        <fullName evidence="1">Uncharacterized protein</fullName>
    </submittedName>
</protein>
<accession>A0ABS7RYB5</accession>
<sequence length="69" mass="7740">MSHGKAEPTNTNAADYKIYSRLDSGESLESIIANPPTTKHSVVTSASNIKQEYGFWKRWRANNPKPDCE</sequence>
<dbReference type="RefSeq" id="WP_223075045.1">
    <property type="nucleotide sequence ID" value="NZ_JADMNK010000009.1"/>
</dbReference>
<proteinExistence type="predicted"/>
<comment type="caution">
    <text evidence="1">The sequence shown here is derived from an EMBL/GenBank/DDBJ whole genome shotgun (WGS) entry which is preliminary data.</text>
</comment>
<gene>
    <name evidence="1" type="ORF">ITX56_15975</name>
</gene>
<name>A0ABS7RYB5_9ENTR</name>